<dbReference type="EMBL" id="JAUSYP010000001">
    <property type="protein sequence ID" value="MDQ0748671.1"/>
    <property type="molecule type" value="Genomic_DNA"/>
</dbReference>
<proteinExistence type="predicted"/>
<keyword evidence="2" id="KW-1185">Reference proteome</keyword>
<reference evidence="1 2" key="1">
    <citation type="submission" date="2023-07" db="EMBL/GenBank/DDBJ databases">
        <title>Comparative genomics of wheat-associated soil bacteria to identify genetic determinants of phenazine resistance.</title>
        <authorList>
            <person name="Mouncey N."/>
        </authorList>
    </citation>
    <scope>NUCLEOTIDE SEQUENCE [LARGE SCALE GENOMIC DNA]</scope>
    <source>
        <strain evidence="1 2">B3I12</strain>
    </source>
</reference>
<sequence>MTPHPLLDVAEVARTESYLRTVGEVFRAFRDQDSGCVSYGVRLADGERWFVKEATTDAAQHSLNRARAFHRAARHQCGFVPNQPGQGQPKRYPWHLVLDAAQDLAGN</sequence>
<dbReference type="RefSeq" id="WP_307175361.1">
    <property type="nucleotide sequence ID" value="NZ_JAUSYP010000001.1"/>
</dbReference>
<accession>A0ABU0QMQ2</accession>
<protein>
    <submittedName>
        <fullName evidence="1">Uncharacterized protein</fullName>
    </submittedName>
</protein>
<dbReference type="Proteomes" id="UP001232755">
    <property type="component" value="Unassembled WGS sequence"/>
</dbReference>
<evidence type="ECO:0000313" key="2">
    <source>
        <dbReference type="Proteomes" id="UP001232755"/>
    </source>
</evidence>
<name>A0ABU0QMQ2_9ACTN</name>
<comment type="caution">
    <text evidence="1">The sequence shown here is derived from an EMBL/GenBank/DDBJ whole genome shotgun (WGS) entry which is preliminary data.</text>
</comment>
<evidence type="ECO:0000313" key="1">
    <source>
        <dbReference type="EMBL" id="MDQ0748671.1"/>
    </source>
</evidence>
<organism evidence="1 2">
    <name type="scientific">Streptomyces africanus</name>
    <dbReference type="NCBI Taxonomy" id="231024"/>
    <lineage>
        <taxon>Bacteria</taxon>
        <taxon>Bacillati</taxon>
        <taxon>Actinomycetota</taxon>
        <taxon>Actinomycetes</taxon>
        <taxon>Kitasatosporales</taxon>
        <taxon>Streptomycetaceae</taxon>
        <taxon>Streptomyces</taxon>
    </lineage>
</organism>
<gene>
    <name evidence="1" type="ORF">QF034_002902</name>
</gene>